<dbReference type="EMBL" id="CVRI01000038">
    <property type="protein sequence ID" value="CRK94264.1"/>
    <property type="molecule type" value="Genomic_DNA"/>
</dbReference>
<organism evidence="1 2">
    <name type="scientific">Clunio marinus</name>
    <dbReference type="NCBI Taxonomy" id="568069"/>
    <lineage>
        <taxon>Eukaryota</taxon>
        <taxon>Metazoa</taxon>
        <taxon>Ecdysozoa</taxon>
        <taxon>Arthropoda</taxon>
        <taxon>Hexapoda</taxon>
        <taxon>Insecta</taxon>
        <taxon>Pterygota</taxon>
        <taxon>Neoptera</taxon>
        <taxon>Endopterygota</taxon>
        <taxon>Diptera</taxon>
        <taxon>Nematocera</taxon>
        <taxon>Chironomoidea</taxon>
        <taxon>Chironomidae</taxon>
        <taxon>Clunio</taxon>
    </lineage>
</organism>
<name>A0A1J1I1R1_9DIPT</name>
<dbReference type="AlphaFoldDB" id="A0A1J1I1R1"/>
<sequence length="380" mass="44914">MPQITKFYFERFHKEFIWTVFGVQDYEFPQNFSLKTESFPFELTDESWFIKLIKVDRNLSFSVECENFPSSILNLDVKIIVEPENEYSIDEVVFSPEFCSEYFSLDHTAMSFQFKISYGVFCASTVTEMETLDETDENDIYDIIETPNASSEELEVVSIDDEEVDHNSNIMTAVNEPADDDDHQEDYFNWIVNLWDEENSTTSEESEQEAIDDVEEEEIEESLVEDQNGNASWSREASSIEEEWERQAEMIIDPKIHEYTQQAFEHIPVFLDIINDEKPEKWEYLQSLWRDLNGVGIPVEYINVWESVLYDHITLENFFNMLKLANICNLEGLRDFIITDFISEYDNEELLNSDGWKKLELAENREFYKVIMVKLIKSKR</sequence>
<proteinExistence type="predicted"/>
<protein>
    <submittedName>
        <fullName evidence="1">CLUMA_CG007779, isoform A</fullName>
    </submittedName>
</protein>
<evidence type="ECO:0000313" key="1">
    <source>
        <dbReference type="EMBL" id="CRK94264.1"/>
    </source>
</evidence>
<dbReference type="Proteomes" id="UP000183832">
    <property type="component" value="Unassembled WGS sequence"/>
</dbReference>
<evidence type="ECO:0000313" key="2">
    <source>
        <dbReference type="Proteomes" id="UP000183832"/>
    </source>
</evidence>
<gene>
    <name evidence="1" type="ORF">CLUMA_CG007779</name>
</gene>
<accession>A0A1J1I1R1</accession>
<keyword evidence="2" id="KW-1185">Reference proteome</keyword>
<reference evidence="1 2" key="1">
    <citation type="submission" date="2015-04" db="EMBL/GenBank/DDBJ databases">
        <authorList>
            <person name="Syromyatnikov M.Y."/>
            <person name="Popov V.N."/>
        </authorList>
    </citation>
    <scope>NUCLEOTIDE SEQUENCE [LARGE SCALE GENOMIC DNA]</scope>
</reference>